<reference evidence="2 3" key="1">
    <citation type="journal article" date="2022" name="Front. Cell. Infect. Microbiol.">
        <title>The Genomes of Two Strains of Taenia crassiceps the Animal Model for the Study of Human Cysticercosis.</title>
        <authorList>
            <person name="Bobes R.J."/>
            <person name="Estrada K."/>
            <person name="Rios-Valencia D.G."/>
            <person name="Calderon-Gallegos A."/>
            <person name="de la Torre P."/>
            <person name="Carrero J.C."/>
            <person name="Sanchez-Flores A."/>
            <person name="Laclette J.P."/>
        </authorList>
    </citation>
    <scope>NUCLEOTIDE SEQUENCE [LARGE SCALE GENOMIC DNA]</scope>
    <source>
        <strain evidence="2">WFUcys</strain>
    </source>
</reference>
<proteinExistence type="predicted"/>
<sequence length="122" mass="13732">MSCRPSSKPPTSQSHIYFIGPPLHSTPLLSTPHHSIVLRRRHWQEHVLIASTLDTEMPSLHCSQGEAPPPSPQPSFAPSPYLPPSPLPPCLPAYLYCICEHEYPTLISLSLEKEERIEKRSF</sequence>
<comment type="caution">
    <text evidence="2">The sequence shown here is derived from an EMBL/GenBank/DDBJ whole genome shotgun (WGS) entry which is preliminary data.</text>
</comment>
<keyword evidence="3" id="KW-1185">Reference proteome</keyword>
<feature type="compositionally biased region" description="Pro residues" evidence="1">
    <location>
        <begin position="67"/>
        <end position="80"/>
    </location>
</feature>
<evidence type="ECO:0000256" key="1">
    <source>
        <dbReference type="SAM" id="MobiDB-lite"/>
    </source>
</evidence>
<dbReference type="Proteomes" id="UP001651158">
    <property type="component" value="Unassembled WGS sequence"/>
</dbReference>
<dbReference type="EMBL" id="JAKROA010000003">
    <property type="protein sequence ID" value="KAL5109473.1"/>
    <property type="molecule type" value="Genomic_DNA"/>
</dbReference>
<accession>A0ABR4QI40</accession>
<protein>
    <submittedName>
        <fullName evidence="2">Uncharacterized protein</fullName>
    </submittedName>
</protein>
<evidence type="ECO:0000313" key="2">
    <source>
        <dbReference type="EMBL" id="KAL5109473.1"/>
    </source>
</evidence>
<evidence type="ECO:0000313" key="3">
    <source>
        <dbReference type="Proteomes" id="UP001651158"/>
    </source>
</evidence>
<name>A0ABR4QI40_9CEST</name>
<gene>
    <name evidence="2" type="ORF">TcWFU_009588</name>
</gene>
<feature type="region of interest" description="Disordered" evidence="1">
    <location>
        <begin position="59"/>
        <end position="80"/>
    </location>
</feature>
<organism evidence="2 3">
    <name type="scientific">Taenia crassiceps</name>
    <dbReference type="NCBI Taxonomy" id="6207"/>
    <lineage>
        <taxon>Eukaryota</taxon>
        <taxon>Metazoa</taxon>
        <taxon>Spiralia</taxon>
        <taxon>Lophotrochozoa</taxon>
        <taxon>Platyhelminthes</taxon>
        <taxon>Cestoda</taxon>
        <taxon>Eucestoda</taxon>
        <taxon>Cyclophyllidea</taxon>
        <taxon>Taeniidae</taxon>
        <taxon>Taenia</taxon>
    </lineage>
</organism>